<protein>
    <submittedName>
        <fullName evidence="1">Uncharacterized protein</fullName>
    </submittedName>
</protein>
<dbReference type="AlphaFoldDB" id="A0A0E9SBN2"/>
<sequence length="36" mass="4324">MKTFGKGYIIMFLNLKYEFSLFTYNIKSPETLLMLQ</sequence>
<accession>A0A0E9SBN2</accession>
<name>A0A0E9SBN2_ANGAN</name>
<evidence type="ECO:0000313" key="1">
    <source>
        <dbReference type="EMBL" id="JAH38779.1"/>
    </source>
</evidence>
<organism evidence="1">
    <name type="scientific">Anguilla anguilla</name>
    <name type="common">European freshwater eel</name>
    <name type="synonym">Muraena anguilla</name>
    <dbReference type="NCBI Taxonomy" id="7936"/>
    <lineage>
        <taxon>Eukaryota</taxon>
        <taxon>Metazoa</taxon>
        <taxon>Chordata</taxon>
        <taxon>Craniata</taxon>
        <taxon>Vertebrata</taxon>
        <taxon>Euteleostomi</taxon>
        <taxon>Actinopterygii</taxon>
        <taxon>Neopterygii</taxon>
        <taxon>Teleostei</taxon>
        <taxon>Anguilliformes</taxon>
        <taxon>Anguillidae</taxon>
        <taxon>Anguilla</taxon>
    </lineage>
</organism>
<proteinExistence type="predicted"/>
<dbReference type="EMBL" id="GBXM01069798">
    <property type="protein sequence ID" value="JAH38779.1"/>
    <property type="molecule type" value="Transcribed_RNA"/>
</dbReference>
<reference evidence="1" key="1">
    <citation type="submission" date="2014-11" db="EMBL/GenBank/DDBJ databases">
        <authorList>
            <person name="Amaro Gonzalez C."/>
        </authorList>
    </citation>
    <scope>NUCLEOTIDE SEQUENCE</scope>
</reference>
<reference evidence="1" key="2">
    <citation type="journal article" date="2015" name="Fish Shellfish Immunol.">
        <title>Early steps in the European eel (Anguilla anguilla)-Vibrio vulnificus interaction in the gills: Role of the RtxA13 toxin.</title>
        <authorList>
            <person name="Callol A."/>
            <person name="Pajuelo D."/>
            <person name="Ebbesson L."/>
            <person name="Teles M."/>
            <person name="MacKenzie S."/>
            <person name="Amaro C."/>
        </authorList>
    </citation>
    <scope>NUCLEOTIDE SEQUENCE</scope>
</reference>